<dbReference type="SUPFAM" id="SSF57716">
    <property type="entry name" value="Glucocorticoid receptor-like (DNA-binding domain)"/>
    <property type="match status" value="1"/>
</dbReference>
<dbReference type="Pfam" id="PF05485">
    <property type="entry name" value="THAP"/>
    <property type="match status" value="1"/>
</dbReference>
<organism evidence="8">
    <name type="scientific">Photinus pyralis</name>
    <name type="common">Common eastern firefly</name>
    <name type="synonym">Lampyris pyralis</name>
    <dbReference type="NCBI Taxonomy" id="7054"/>
    <lineage>
        <taxon>Eukaryota</taxon>
        <taxon>Metazoa</taxon>
        <taxon>Ecdysozoa</taxon>
        <taxon>Arthropoda</taxon>
        <taxon>Hexapoda</taxon>
        <taxon>Insecta</taxon>
        <taxon>Pterygota</taxon>
        <taxon>Neoptera</taxon>
        <taxon>Endopterygota</taxon>
        <taxon>Coleoptera</taxon>
        <taxon>Polyphaga</taxon>
        <taxon>Elateriformia</taxon>
        <taxon>Elateroidea</taxon>
        <taxon>Lampyridae</taxon>
        <taxon>Lampyrinae</taxon>
        <taxon>Photinus</taxon>
    </lineage>
</organism>
<evidence type="ECO:0000259" key="7">
    <source>
        <dbReference type="PROSITE" id="PS50950"/>
    </source>
</evidence>
<evidence type="ECO:0000256" key="6">
    <source>
        <dbReference type="SAM" id="MobiDB-lite"/>
    </source>
</evidence>
<keyword evidence="2 5" id="KW-0863">Zinc-finger</keyword>
<evidence type="ECO:0000256" key="2">
    <source>
        <dbReference type="ARBA" id="ARBA00022771"/>
    </source>
</evidence>
<dbReference type="PROSITE" id="PS50950">
    <property type="entry name" value="ZF_THAP"/>
    <property type="match status" value="1"/>
</dbReference>
<dbReference type="InterPro" id="IPR006612">
    <property type="entry name" value="THAP_Znf"/>
</dbReference>
<dbReference type="GeneID" id="116168201"/>
<evidence type="ECO:0000313" key="8">
    <source>
        <dbReference type="EMBL" id="JAV96904.1"/>
    </source>
</evidence>
<name>A0A1Y1NG44_PHOPY</name>
<keyword evidence="3" id="KW-0862">Zinc</keyword>
<feature type="domain" description="THAP-type" evidence="7">
    <location>
        <begin position="1"/>
        <end position="89"/>
    </location>
</feature>
<accession>A0A1Y1NG44</accession>
<dbReference type="KEGG" id="ppyr:116168201"/>
<dbReference type="OrthoDB" id="7683421at2759"/>
<protein>
    <recommendedName>
        <fullName evidence="7">THAP-type domain-containing protein</fullName>
    </recommendedName>
</protein>
<dbReference type="GeneID" id="116168182"/>
<dbReference type="RefSeq" id="XP_031339754.1">
    <property type="nucleotide sequence ID" value="XM_031483894.1"/>
</dbReference>
<keyword evidence="1" id="KW-0479">Metal-binding</keyword>
<dbReference type="AlphaFoldDB" id="A0A1Y1NG44"/>
<reference evidence="8" key="1">
    <citation type="journal article" date="2016" name="Sci. Rep.">
        <title>Molecular characterization of firefly nuptial gifts: a multi-omics approach sheds light on postcopulatory sexual selection.</title>
        <authorList>
            <person name="Al-Wathiqui N."/>
            <person name="Fallon T.R."/>
            <person name="South A."/>
            <person name="Weng J.K."/>
            <person name="Lewis S.M."/>
        </authorList>
    </citation>
    <scope>NUCLEOTIDE SEQUENCE</scope>
</reference>
<dbReference type="SMART" id="SM00980">
    <property type="entry name" value="THAP"/>
    <property type="match status" value="1"/>
</dbReference>
<evidence type="ECO:0000256" key="5">
    <source>
        <dbReference type="PROSITE-ProRule" id="PRU00309"/>
    </source>
</evidence>
<feature type="region of interest" description="Disordered" evidence="6">
    <location>
        <begin position="353"/>
        <end position="422"/>
    </location>
</feature>
<dbReference type="EMBL" id="GEZM01003123">
    <property type="protein sequence ID" value="JAV96904.1"/>
    <property type="molecule type" value="Transcribed_RNA"/>
</dbReference>
<feature type="compositionally biased region" description="Basic and acidic residues" evidence="6">
    <location>
        <begin position="360"/>
        <end position="377"/>
    </location>
</feature>
<dbReference type="GO" id="GO:0003677">
    <property type="term" value="F:DNA binding"/>
    <property type="evidence" value="ECO:0007669"/>
    <property type="project" value="UniProtKB-UniRule"/>
</dbReference>
<evidence type="ECO:0000256" key="4">
    <source>
        <dbReference type="ARBA" id="ARBA00023125"/>
    </source>
</evidence>
<evidence type="ECO:0000256" key="3">
    <source>
        <dbReference type="ARBA" id="ARBA00022833"/>
    </source>
</evidence>
<dbReference type="GO" id="GO:0008270">
    <property type="term" value="F:zinc ion binding"/>
    <property type="evidence" value="ECO:0007669"/>
    <property type="project" value="UniProtKB-KW"/>
</dbReference>
<dbReference type="RefSeq" id="XP_031339723.1">
    <property type="nucleotide sequence ID" value="XM_031483863.1"/>
</dbReference>
<evidence type="ECO:0000256" key="1">
    <source>
        <dbReference type="ARBA" id="ARBA00022723"/>
    </source>
</evidence>
<feature type="compositionally biased region" description="Basic and acidic residues" evidence="6">
    <location>
        <begin position="400"/>
        <end position="414"/>
    </location>
</feature>
<sequence>MSTAGHTCVYFNCYKTDRAFKGISFFKFPVKDQERTETWRINCGNPVVAELPYDKLANKLICEDHFSPIHIYHNSKRKMLRGNAVPVHFEAFETEMTPVIPKEEPLSDREDSPPSPETMVMTTPLRTYVNKRFSQITSKEKCPNFSNEQEVAMNEIKQEPCDTSADPIKVLPPFDFNHASIHVGNGIRLFPTSNTSGEHTLSTAITSQPLVATANQNGAVMEEIKEEVEPGVINHISVPMKRPQLKFIFPHQYYKLKERYAKLKQTNSKLRTQIWRLRHRPDFNQTLYETLDSKPPAVKTFVLMQLIHRKSTAWTESEKQLALTIFKRSPSTYKLLSKTLGFVLPARKTIYTWKPNKPSEGVEKGQEEHDQAEKQNETSDGIGEGQEGQFKASEQNKPPETTEERQQDEAKEDQSAAMDVSA</sequence>
<keyword evidence="4 5" id="KW-0238">DNA-binding</keyword>
<dbReference type="KEGG" id="ppyr:116168182"/>
<proteinExistence type="predicted"/>